<dbReference type="GO" id="GO:0006281">
    <property type="term" value="P:DNA repair"/>
    <property type="evidence" value="ECO:0007669"/>
    <property type="project" value="TreeGrafter"/>
</dbReference>
<dbReference type="InterPro" id="IPR043502">
    <property type="entry name" value="DNA/RNA_pol_sf"/>
</dbReference>
<keyword evidence="1" id="KW-0227">DNA damage</keyword>
<dbReference type="AlphaFoldDB" id="A0A4Y3WHH9"/>
<dbReference type="EMBL" id="BJNF01000120">
    <property type="protein sequence ID" value="GEC17590.1"/>
    <property type="molecule type" value="Genomic_DNA"/>
</dbReference>
<dbReference type="PANTHER" id="PTHR35369">
    <property type="entry name" value="BLR3025 PROTEIN-RELATED"/>
    <property type="match status" value="1"/>
</dbReference>
<organism evidence="3 4">
    <name type="scientific">Nitrobacter winogradskyi</name>
    <name type="common">Nitrobacter agilis</name>
    <dbReference type="NCBI Taxonomy" id="913"/>
    <lineage>
        <taxon>Bacteria</taxon>
        <taxon>Pseudomonadati</taxon>
        <taxon>Pseudomonadota</taxon>
        <taxon>Alphaproteobacteria</taxon>
        <taxon>Hyphomicrobiales</taxon>
        <taxon>Nitrobacteraceae</taxon>
        <taxon>Nitrobacter</taxon>
    </lineage>
</organism>
<reference evidence="3 4" key="1">
    <citation type="submission" date="2019-06" db="EMBL/GenBank/DDBJ databases">
        <title>Whole genome shotgun sequence of Nitrobacter winogradskyi NBRC 14297.</title>
        <authorList>
            <person name="Hosoyama A."/>
            <person name="Uohara A."/>
            <person name="Ohji S."/>
            <person name="Ichikawa N."/>
        </authorList>
    </citation>
    <scope>NUCLEOTIDE SEQUENCE [LARGE SCALE GENOMIC DNA]</scope>
    <source>
        <strain evidence="3 4">NBRC 14297</strain>
    </source>
</reference>
<evidence type="ECO:0000259" key="2">
    <source>
        <dbReference type="Pfam" id="PF01336"/>
    </source>
</evidence>
<dbReference type="InterPro" id="IPR050356">
    <property type="entry name" value="SulA_CellDiv_inhibitor"/>
</dbReference>
<feature type="domain" description="OB" evidence="2">
    <location>
        <begin position="313"/>
        <end position="382"/>
    </location>
</feature>
<evidence type="ECO:0000313" key="4">
    <source>
        <dbReference type="Proteomes" id="UP000318825"/>
    </source>
</evidence>
<evidence type="ECO:0000256" key="1">
    <source>
        <dbReference type="ARBA" id="ARBA00022763"/>
    </source>
</evidence>
<dbReference type="InterPro" id="IPR004365">
    <property type="entry name" value="NA-bd_OB_tRNA"/>
</dbReference>
<protein>
    <recommendedName>
        <fullName evidence="2">OB domain-containing protein</fullName>
    </recommendedName>
</protein>
<dbReference type="GO" id="GO:0003676">
    <property type="term" value="F:nucleic acid binding"/>
    <property type="evidence" value="ECO:0007669"/>
    <property type="project" value="InterPro"/>
</dbReference>
<proteinExistence type="predicted"/>
<gene>
    <name evidence="3" type="ORF">NWI01_34820</name>
</gene>
<evidence type="ECO:0000313" key="3">
    <source>
        <dbReference type="EMBL" id="GEC17590.1"/>
    </source>
</evidence>
<dbReference type="SUPFAM" id="SSF56672">
    <property type="entry name" value="DNA/RNA polymerases"/>
    <property type="match status" value="1"/>
</dbReference>
<dbReference type="PANTHER" id="PTHR35369:SF2">
    <property type="entry name" value="BLR3025 PROTEIN"/>
    <property type="match status" value="1"/>
</dbReference>
<dbReference type="Pfam" id="PF01336">
    <property type="entry name" value="tRNA_anti-codon"/>
    <property type="match status" value="1"/>
</dbReference>
<dbReference type="CDD" id="cd03468">
    <property type="entry name" value="PolY_like"/>
    <property type="match status" value="1"/>
</dbReference>
<comment type="caution">
    <text evidence="3">The sequence shown here is derived from an EMBL/GenBank/DDBJ whole genome shotgun (WGS) entry which is preliminary data.</text>
</comment>
<dbReference type="CDD" id="cd04485">
    <property type="entry name" value="DnaE_OBF"/>
    <property type="match status" value="1"/>
</dbReference>
<accession>A0A4Y3WHH9</accession>
<name>A0A4Y3WHH9_NITWI</name>
<dbReference type="Proteomes" id="UP000318825">
    <property type="component" value="Unassembled WGS sequence"/>
</dbReference>
<sequence length="446" mass="48048">MRRVVSLFLPNWSTDRLRRKAGDAALPPETPLVLIGREGSRCVVTAVDAAAHTAGLRTGIPVTKAQILVPGLITMDADPIADAEALQRLALWVLQRVAPIVASDPPAGIVIDSTGADHLHGGEHAMVDALIGRLTMSGVTARAAVADSWAAAHALARFAADPIVIAPPGHGAAVLDRLPLAALRLPHKMVSDLRILGFERIRDLLAQPRAPLTLRLVAKRSGPSAACATSRCRSSRLRWRARKIVPEIAEPAVSLRPMTAGSEVVEDYGHTGLSLRAHPVSFLRDDLRHCRIVSCAEAMDARDGQWLEAAGIILVRQRPGSAKGVLFVTLQDETGIANLVVWPKVFEANRRILLSAGMLSVRGRIQREGAVVHLVAQRITDLSADLASVGARAAAFPLPYGRGDQVRHGGSGPDPREISPRSLQARNFYDNFGHIEEIRVKNRKFK</sequence>